<dbReference type="RefSeq" id="WP_145364801.1">
    <property type="nucleotide sequence ID" value="NZ_CP036268.1"/>
</dbReference>
<dbReference type="KEGG" id="svp:Pan189_31170"/>
<dbReference type="Proteomes" id="UP000317318">
    <property type="component" value="Chromosome"/>
</dbReference>
<dbReference type="OrthoDB" id="289014at2"/>
<organism evidence="1 2">
    <name type="scientific">Stratiformator vulcanicus</name>
    <dbReference type="NCBI Taxonomy" id="2527980"/>
    <lineage>
        <taxon>Bacteria</taxon>
        <taxon>Pseudomonadati</taxon>
        <taxon>Planctomycetota</taxon>
        <taxon>Planctomycetia</taxon>
        <taxon>Planctomycetales</taxon>
        <taxon>Planctomycetaceae</taxon>
        <taxon>Stratiformator</taxon>
    </lineage>
</organism>
<evidence type="ECO:0000313" key="1">
    <source>
        <dbReference type="EMBL" id="QDT38720.1"/>
    </source>
</evidence>
<protein>
    <recommendedName>
        <fullName evidence="3">Carboxypeptidase regulatory-like domain-containing protein</fullName>
    </recommendedName>
</protein>
<proteinExistence type="predicted"/>
<evidence type="ECO:0000313" key="2">
    <source>
        <dbReference type="Proteomes" id="UP000317318"/>
    </source>
</evidence>
<evidence type="ECO:0008006" key="3">
    <source>
        <dbReference type="Google" id="ProtNLM"/>
    </source>
</evidence>
<dbReference type="AlphaFoldDB" id="A0A517R4E2"/>
<dbReference type="EMBL" id="CP036268">
    <property type="protein sequence ID" value="QDT38720.1"/>
    <property type="molecule type" value="Genomic_DNA"/>
</dbReference>
<name>A0A517R4E2_9PLAN</name>
<keyword evidence="2" id="KW-1185">Reference proteome</keyword>
<gene>
    <name evidence="1" type="ORF">Pan189_31170</name>
</gene>
<accession>A0A517R4E2</accession>
<reference evidence="1 2" key="1">
    <citation type="submission" date="2019-02" db="EMBL/GenBank/DDBJ databases">
        <title>Deep-cultivation of Planctomycetes and their phenomic and genomic characterization uncovers novel biology.</title>
        <authorList>
            <person name="Wiegand S."/>
            <person name="Jogler M."/>
            <person name="Boedeker C."/>
            <person name="Pinto D."/>
            <person name="Vollmers J."/>
            <person name="Rivas-Marin E."/>
            <person name="Kohn T."/>
            <person name="Peeters S.H."/>
            <person name="Heuer A."/>
            <person name="Rast P."/>
            <person name="Oberbeckmann S."/>
            <person name="Bunk B."/>
            <person name="Jeske O."/>
            <person name="Meyerdierks A."/>
            <person name="Storesund J.E."/>
            <person name="Kallscheuer N."/>
            <person name="Luecker S."/>
            <person name="Lage O.M."/>
            <person name="Pohl T."/>
            <person name="Merkel B.J."/>
            <person name="Hornburger P."/>
            <person name="Mueller R.-W."/>
            <person name="Bruemmer F."/>
            <person name="Labrenz M."/>
            <person name="Spormann A.M."/>
            <person name="Op den Camp H."/>
            <person name="Overmann J."/>
            <person name="Amann R."/>
            <person name="Jetten M.S.M."/>
            <person name="Mascher T."/>
            <person name="Medema M.H."/>
            <person name="Devos D.P."/>
            <person name="Kaster A.-K."/>
            <person name="Ovreas L."/>
            <person name="Rohde M."/>
            <person name="Galperin M.Y."/>
            <person name="Jogler C."/>
        </authorList>
    </citation>
    <scope>NUCLEOTIDE SEQUENCE [LARGE SCALE GENOMIC DNA]</scope>
    <source>
        <strain evidence="1 2">Pan189</strain>
    </source>
</reference>
<sequence length="196" mass="20525">MQSTRNQQAIFADEVPSVKSALQAQISRTACELKFPAREVRRPSRFAGALRSIAAVLGACTIIGGCGGDPQKPDLVSVSGQVTLDGDPLTTGVVLLQPLDPTVVSHTANGLIDNEGRFNLGTFERGDGVAPGEFAVAIMSYEIDPETGAEGDLLIPRRYTFADQSGLSAEIPHDSVGTELAFHLNSDSVDSGSTAP</sequence>